<feature type="region of interest" description="Disordered" evidence="5">
    <location>
        <begin position="705"/>
        <end position="725"/>
    </location>
</feature>
<dbReference type="InParanoid" id="A0A673WM72"/>
<dbReference type="PROSITE" id="PS51526">
    <property type="entry name" value="RFX_DBD"/>
    <property type="match status" value="1"/>
</dbReference>
<organism evidence="7 8">
    <name type="scientific">Salmo trutta</name>
    <name type="common">Brown trout</name>
    <dbReference type="NCBI Taxonomy" id="8032"/>
    <lineage>
        <taxon>Eukaryota</taxon>
        <taxon>Metazoa</taxon>
        <taxon>Chordata</taxon>
        <taxon>Craniata</taxon>
        <taxon>Vertebrata</taxon>
        <taxon>Euteleostomi</taxon>
        <taxon>Actinopterygii</taxon>
        <taxon>Neopterygii</taxon>
        <taxon>Teleostei</taxon>
        <taxon>Protacanthopterygii</taxon>
        <taxon>Salmoniformes</taxon>
        <taxon>Salmonidae</taxon>
        <taxon>Salmoninae</taxon>
        <taxon>Salmo</taxon>
    </lineage>
</organism>
<comment type="subcellular location">
    <subcellularLocation>
        <location evidence="1">Nucleus</location>
    </subcellularLocation>
</comment>
<dbReference type="FunFam" id="1.10.10.10:FF:000128">
    <property type="entry name" value="DNA-binding protein RFX5 isoform X1"/>
    <property type="match status" value="1"/>
</dbReference>
<gene>
    <name evidence="7" type="primary">RFX7</name>
    <name evidence="7" type="synonym">LOC115196646</name>
</gene>
<dbReference type="Ensembl" id="ENSSTUT00000010454.1">
    <property type="protein sequence ID" value="ENSSTUP00000009802.1"/>
    <property type="gene ID" value="ENSSTUG00000004761.1"/>
</dbReference>
<proteinExistence type="inferred from homology"/>
<evidence type="ECO:0000256" key="1">
    <source>
        <dbReference type="ARBA" id="ARBA00004123"/>
    </source>
</evidence>
<dbReference type="Gene3D" id="1.10.10.10">
    <property type="entry name" value="Winged helix-like DNA-binding domain superfamily/Winged helix DNA-binding domain"/>
    <property type="match status" value="1"/>
</dbReference>
<evidence type="ECO:0000256" key="3">
    <source>
        <dbReference type="ARBA" id="ARBA00023242"/>
    </source>
</evidence>
<dbReference type="InterPro" id="IPR003150">
    <property type="entry name" value="DNA-bd_RFX"/>
</dbReference>
<reference evidence="7" key="2">
    <citation type="submission" date="2025-09" db="UniProtKB">
        <authorList>
            <consortium name="Ensembl"/>
        </authorList>
    </citation>
    <scope>IDENTIFICATION</scope>
</reference>
<feature type="region of interest" description="Disordered" evidence="5">
    <location>
        <begin position="1785"/>
        <end position="1812"/>
    </location>
</feature>
<feature type="region of interest" description="Disordered" evidence="5">
    <location>
        <begin position="1366"/>
        <end position="1390"/>
    </location>
</feature>
<feature type="compositionally biased region" description="Polar residues" evidence="5">
    <location>
        <begin position="414"/>
        <end position="429"/>
    </location>
</feature>
<evidence type="ECO:0000259" key="6">
    <source>
        <dbReference type="PROSITE" id="PS51526"/>
    </source>
</evidence>
<feature type="region of interest" description="Disordered" evidence="5">
    <location>
        <begin position="279"/>
        <end position="359"/>
    </location>
</feature>
<feature type="domain" description="RFX-type winged-helix" evidence="6">
    <location>
        <begin position="111"/>
        <end position="186"/>
    </location>
</feature>
<dbReference type="PANTHER" id="PTHR12619:SF2">
    <property type="entry name" value="DNA-BINDING PROTEIN RFX7"/>
    <property type="match status" value="1"/>
</dbReference>
<feature type="compositionally biased region" description="Low complexity" evidence="5">
    <location>
        <begin position="1988"/>
        <end position="2028"/>
    </location>
</feature>
<feature type="compositionally biased region" description="Low complexity" evidence="5">
    <location>
        <begin position="625"/>
        <end position="642"/>
    </location>
</feature>
<dbReference type="Gene3D" id="6.10.140.1290">
    <property type="match status" value="1"/>
</dbReference>
<feature type="compositionally biased region" description="Pro residues" evidence="5">
    <location>
        <begin position="1969"/>
        <end position="1987"/>
    </location>
</feature>
<feature type="region of interest" description="Disordered" evidence="5">
    <location>
        <begin position="2171"/>
        <end position="2196"/>
    </location>
</feature>
<feature type="compositionally biased region" description="Polar residues" evidence="5">
    <location>
        <begin position="279"/>
        <end position="311"/>
    </location>
</feature>
<dbReference type="OrthoDB" id="10069709at2759"/>
<protein>
    <submittedName>
        <fullName evidence="7">Regulatory factor X7</fullName>
    </submittedName>
</protein>
<name>A0A673WM72_SALTR</name>
<keyword evidence="2" id="KW-0238">DNA-binding</keyword>
<dbReference type="InterPro" id="IPR039779">
    <property type="entry name" value="RFX-like"/>
</dbReference>
<feature type="region of interest" description="Disordered" evidence="5">
    <location>
        <begin position="199"/>
        <end position="219"/>
    </location>
</feature>
<dbReference type="GO" id="GO:0005634">
    <property type="term" value="C:nucleus"/>
    <property type="evidence" value="ECO:0007669"/>
    <property type="project" value="UniProtKB-SubCell"/>
</dbReference>
<evidence type="ECO:0000313" key="8">
    <source>
        <dbReference type="Proteomes" id="UP000472277"/>
    </source>
</evidence>
<dbReference type="GO" id="GO:0000981">
    <property type="term" value="F:DNA-binding transcription factor activity, RNA polymerase II-specific"/>
    <property type="evidence" value="ECO:0007669"/>
    <property type="project" value="TreeGrafter"/>
</dbReference>
<feature type="region of interest" description="Disordered" evidence="5">
    <location>
        <begin position="533"/>
        <end position="642"/>
    </location>
</feature>
<feature type="compositionally biased region" description="Pro residues" evidence="5">
    <location>
        <begin position="1371"/>
        <end position="1383"/>
    </location>
</feature>
<accession>A0A673WM72</accession>
<feature type="region of interest" description="Disordered" evidence="5">
    <location>
        <begin position="414"/>
        <end position="433"/>
    </location>
</feature>
<evidence type="ECO:0000256" key="5">
    <source>
        <dbReference type="SAM" id="MobiDB-lite"/>
    </source>
</evidence>
<comment type="similarity">
    <text evidence="4">Belongs to the RFX family.</text>
</comment>
<dbReference type="Proteomes" id="UP000472277">
    <property type="component" value="Chromosome 7"/>
</dbReference>
<feature type="region of interest" description="Disordered" evidence="5">
    <location>
        <begin position="2089"/>
        <end position="2158"/>
    </location>
</feature>
<dbReference type="InterPro" id="IPR036390">
    <property type="entry name" value="WH_DNA-bd_sf"/>
</dbReference>
<dbReference type="PANTHER" id="PTHR12619">
    <property type="entry name" value="RFX TRANSCRIPTION FACTOR FAMILY"/>
    <property type="match status" value="1"/>
</dbReference>
<dbReference type="GO" id="GO:0000978">
    <property type="term" value="F:RNA polymerase II cis-regulatory region sequence-specific DNA binding"/>
    <property type="evidence" value="ECO:0007669"/>
    <property type="project" value="TreeGrafter"/>
</dbReference>
<feature type="region of interest" description="Disordered" evidence="5">
    <location>
        <begin position="829"/>
        <end position="853"/>
    </location>
</feature>
<keyword evidence="8" id="KW-1185">Reference proteome</keyword>
<dbReference type="Pfam" id="PF18326">
    <property type="entry name" value="RFX5_N"/>
    <property type="match status" value="1"/>
</dbReference>
<evidence type="ECO:0000256" key="2">
    <source>
        <dbReference type="ARBA" id="ARBA00023125"/>
    </source>
</evidence>
<dbReference type="GeneTree" id="ENSGT01050000244970"/>
<feature type="compositionally biased region" description="Low complexity" evidence="5">
    <location>
        <begin position="1863"/>
        <end position="1968"/>
    </location>
</feature>
<evidence type="ECO:0000313" key="7">
    <source>
        <dbReference type="Ensembl" id="ENSSTUP00000009802.1"/>
    </source>
</evidence>
<dbReference type="SUPFAM" id="SSF46785">
    <property type="entry name" value="Winged helix' DNA-binding domain"/>
    <property type="match status" value="1"/>
</dbReference>
<feature type="region of interest" description="Disordered" evidence="5">
    <location>
        <begin position="80"/>
        <end position="102"/>
    </location>
</feature>
<keyword evidence="3" id="KW-0539">Nucleus</keyword>
<dbReference type="InterPro" id="IPR036388">
    <property type="entry name" value="WH-like_DNA-bd_sf"/>
</dbReference>
<sequence length="2388" mass="255367">MADEDEQQPGQLKPHSVLGCLLPPLLPGLQGPEANALHCKINNSICKSVQPKVDNILQDVEKFTDIEKLYLYLKLPSGPSNGKRTENQRASTPGLCDQSGMSSSRTQQMYAFNWIRNHLEEHPETSLPKQEVYGEYKSYCDSLAYHPLSAADFGKIMKHVFPNMKARRLGMRGKSKYCYSGLRKKAFVHMPSLPNLDLQKSGDGCEPMEPSSGQSPSAEDEMRSAACGLVCEWAQKVLSRQFDAVEDLARFLLNSHYIGTKSMAALTVMTGAPTGLKTPTPTSAFVPTSEASSFQPQVKTLASPSVDAKQQLQRKIHKKQQEQKLQSPLPGEAQGQGQNQARRTEASTPGPAIPCGSPALLSPQPTIGIVVAAVPSPITVQRSRQLMTSPSPVGSAEGKVMPTVNFQVVTHTQSLTHRQSPKTPQNISASPVGDRLARHRYPQILPKPSATGAITLRSPPTLLITNSPMKTHHVIQPQLSSHVNVVKMTAISLAPSNTISTSSNSMVLRPASASAGVGTTTTFTTIAALEEVQQQGQSQGGPPAPATPQCPAVRPGAPASNPTPTVAPEAIIADNNPGSNSDKRSTIQKSPGGSKGPERATKYRASSEPSLLVICSPGPERVTARTKSYPSSSSPPTSATNATTIRVEAKQDSNNNSSTATTCHQESPFYLTVVPSANQNAPNVSGKSSTSNGLSAVTLLSSIDSSSCASGSKSPRKRTGPGLDSSHVIPVKRVFISQQPLGVTFDPKPGVTAAVKRVPAKQGTPARPESAPCRVTVKQRLVSTQILALSDLPVTNTEISSFSSQTVGVKPQSSSSLLLVKHEDQSSLSLSTVSSHTSSTEAQGTTTTTVTEQQQQKQQQQQALLQQITAGTVGAQQHSVSVMPVAAQQHSVSVMPVAAQQHSEASVSVMPVAAQQHSVSAMPVAAQQHSVSVMPVGAQQHSEASVSVMPVAAQQHSVSVMTVAAQQHSEASVSVMPVAAQQHSEASVSAMPVAAQQHSVSVMPVAAQQHSEASVSVMPVAAQQHSEASVSAMPVAAQQHSVSVMPVAAQQHSEASVSVMPVAAQQHSVSVMPVAAPQHSVSVMPVAAQQHSEASVSVMPVAAQQHSVSVMPVAAQQHSEASVSVMPVAAQQHSVSAMPVAAQQHSVSVMPVAAQQHSEASVSVMPVAAQQHSEASVSVMTVGAQQHSEASVSVMPVGAQQHSEASVSAMGNMNSTVLEESAAGHLVEQQKQTFIQTIAADHTEHQALDSTDQHQLSNVMSQTSDSSDQLSGLHQEMLDFASSSSQHGSTMDYFSFNDDDMTQDSIVEELVQMEEQMKLKGLQPLFSSCVDNISLQGQPGGPQVPILNTHHQGDNSSFYQSAHSSITPIQTPTPTPTLTPTPTPTEMTLGGHGLTRESPYCHHSMAPITPVEVHLGGRLTPTSALSNCSSGIPPSPVECRNPFAFTPINSSMAGGYHDASVVSVSSSPIKPMQRPMATHPDKAKLEWINNRYNSSGTEATGGVGAGPGSGLSISNHSLGGLLPSYQDLVDDHFRKPHAFAVPGHSGQSFRVQSRQQDGSHFGHLAPISPVQQQLTSVSTTPTNTATKQDESFAVPAPLDGKGGALSSGGGTFRCRSVSPAVRQMNFSGTDTTLGTGTTTRLVVSQFSSPVTSQEILSILSNSQSVGGNLHSMAQRSQSVPLNIMMQSVVELQGIQGQNQSNATKITNVLLSKMDSDVNDAVRGLGINNLPSNYTARMNLTQMLETQSQSQTAPGGFTAEGRGGNAHQSQLQAISSSPVSFELQQHGGYLTSTGGGGGEMSFNQSQSGPGGEDVDLELQQIQELQEASGQLHPQLLQTQARLLQSPHPQLHIPQAQLQSPQLHIPHPQLQSPHPQLQSPHPQLQSPHPQLQSPHPQLQSPQLQSPHPQLQSPHPQLQIPQLQSPQLQSPHPQLQSPQLQSPHPQLQSPQLQSPQLQSPQLQSPQLQSPHPQIPQPQIPQPQIPQPQIPHPQLQSPHPQLQSPQLQIPQLQSPHPQLQSPHPQLQSPHPQLQIPQLQIPQLQSPQLQSPQLQIPQLQIPHLQIPQLQSPHPQLQSPHPQLQIPQLQIPQLQSPHPQLQSPHPQLQSPHPQLQIPQLQSPQAQLQSPQLQSPQLQSPQLQSPQAQLQIPQLQSPQLQSPQLQIPHPQLQIPQAKLQRPQLQSPQLQIPQAQLQRPQLQSPQLQIPQAQLQRPQLQIPQLQIPQAQLQRPQLQIPQLQIPQAQAGFQLLQPITTQQQQQQDEEDNAQQQLDFNNTVKDLLGDDGLNVHAEGLNPSSQLVGQVTSELNAAVASDFTNDIRLTSDLSSSIADLNTLDANLLFDPSNQQQEQYEDATLEELKNDPLFQQICSDTVNSSFDWLESKDQPTTVEMLG</sequence>
<evidence type="ECO:0000256" key="4">
    <source>
        <dbReference type="ARBA" id="ARBA00061114"/>
    </source>
</evidence>
<dbReference type="OMA" id="CKSVQPK"/>
<feature type="region of interest" description="Disordered" evidence="5">
    <location>
        <begin position="1863"/>
        <end position="2028"/>
    </location>
</feature>
<dbReference type="Pfam" id="PF02257">
    <property type="entry name" value="RFX_DNA_binding"/>
    <property type="match status" value="1"/>
</dbReference>
<dbReference type="KEGG" id="stru:115196646"/>
<reference evidence="7" key="1">
    <citation type="submission" date="2025-08" db="UniProtKB">
        <authorList>
            <consortium name="Ensembl"/>
        </authorList>
    </citation>
    <scope>IDENTIFICATION</scope>
</reference>
<feature type="region of interest" description="Disordered" evidence="5">
    <location>
        <begin position="1744"/>
        <end position="1770"/>
    </location>
</feature>